<gene>
    <name evidence="1" type="ORF">M408DRAFT_105901</name>
</gene>
<dbReference type="HOGENOM" id="CLU_2997916_0_0_1"/>
<reference evidence="2" key="2">
    <citation type="submission" date="2015-01" db="EMBL/GenBank/DDBJ databases">
        <title>Evolutionary Origins and Diversification of the Mycorrhizal Mutualists.</title>
        <authorList>
            <consortium name="DOE Joint Genome Institute"/>
            <consortium name="Mycorrhizal Genomics Consortium"/>
            <person name="Kohler A."/>
            <person name="Kuo A."/>
            <person name="Nagy L.G."/>
            <person name="Floudas D."/>
            <person name="Copeland A."/>
            <person name="Barry K.W."/>
            <person name="Cichocki N."/>
            <person name="Veneault-Fourrey C."/>
            <person name="LaButti K."/>
            <person name="Lindquist E.A."/>
            <person name="Lipzen A."/>
            <person name="Lundell T."/>
            <person name="Morin E."/>
            <person name="Murat C."/>
            <person name="Riley R."/>
            <person name="Ohm R."/>
            <person name="Sun H."/>
            <person name="Tunlid A."/>
            <person name="Henrissat B."/>
            <person name="Grigoriev I.V."/>
            <person name="Hibbett D.S."/>
            <person name="Martin F."/>
        </authorList>
    </citation>
    <scope>NUCLEOTIDE SEQUENCE [LARGE SCALE GENOMIC DNA]</scope>
    <source>
        <strain evidence="2">MAFF 305830</strain>
    </source>
</reference>
<evidence type="ECO:0008006" key="3">
    <source>
        <dbReference type="Google" id="ProtNLM"/>
    </source>
</evidence>
<organism evidence="1 2">
    <name type="scientific">Serendipita vermifera MAFF 305830</name>
    <dbReference type="NCBI Taxonomy" id="933852"/>
    <lineage>
        <taxon>Eukaryota</taxon>
        <taxon>Fungi</taxon>
        <taxon>Dikarya</taxon>
        <taxon>Basidiomycota</taxon>
        <taxon>Agaricomycotina</taxon>
        <taxon>Agaricomycetes</taxon>
        <taxon>Sebacinales</taxon>
        <taxon>Serendipitaceae</taxon>
        <taxon>Serendipita</taxon>
    </lineage>
</organism>
<evidence type="ECO:0000313" key="1">
    <source>
        <dbReference type="EMBL" id="KIM29682.1"/>
    </source>
</evidence>
<name>A0A0C2XKZ4_SERVB</name>
<sequence>MTEASTTINEDYSTGVPRRHHSLYLEDGTFVMQVENAIFNVHRFFFGQIFHRPQRHA</sequence>
<evidence type="ECO:0000313" key="2">
    <source>
        <dbReference type="Proteomes" id="UP000054097"/>
    </source>
</evidence>
<accession>A0A0C2XKZ4</accession>
<dbReference type="Proteomes" id="UP000054097">
    <property type="component" value="Unassembled WGS sequence"/>
</dbReference>
<proteinExistence type="predicted"/>
<dbReference type="AlphaFoldDB" id="A0A0C2XKZ4"/>
<dbReference type="EMBL" id="KN824287">
    <property type="protein sequence ID" value="KIM29682.1"/>
    <property type="molecule type" value="Genomic_DNA"/>
</dbReference>
<keyword evidence="2" id="KW-1185">Reference proteome</keyword>
<dbReference type="OrthoDB" id="3157337at2759"/>
<protein>
    <recommendedName>
        <fullName evidence="3">BTB domain-containing protein</fullName>
    </recommendedName>
</protein>
<reference evidence="1 2" key="1">
    <citation type="submission" date="2014-04" db="EMBL/GenBank/DDBJ databases">
        <authorList>
            <consortium name="DOE Joint Genome Institute"/>
            <person name="Kuo A."/>
            <person name="Zuccaro A."/>
            <person name="Kohler A."/>
            <person name="Nagy L.G."/>
            <person name="Floudas D."/>
            <person name="Copeland A."/>
            <person name="Barry K.W."/>
            <person name="Cichocki N."/>
            <person name="Veneault-Fourrey C."/>
            <person name="LaButti K."/>
            <person name="Lindquist E.A."/>
            <person name="Lipzen A."/>
            <person name="Lundell T."/>
            <person name="Morin E."/>
            <person name="Murat C."/>
            <person name="Sun H."/>
            <person name="Tunlid A."/>
            <person name="Henrissat B."/>
            <person name="Grigoriev I.V."/>
            <person name="Hibbett D.S."/>
            <person name="Martin F."/>
            <person name="Nordberg H.P."/>
            <person name="Cantor M.N."/>
            <person name="Hua S.X."/>
        </authorList>
    </citation>
    <scope>NUCLEOTIDE SEQUENCE [LARGE SCALE GENOMIC DNA]</scope>
    <source>
        <strain evidence="1 2">MAFF 305830</strain>
    </source>
</reference>